<evidence type="ECO:0000313" key="2">
    <source>
        <dbReference type="Proteomes" id="UP000553059"/>
    </source>
</evidence>
<dbReference type="EMBL" id="DUTF01000281">
    <property type="protein sequence ID" value="HHY27615.1"/>
    <property type="molecule type" value="Genomic_DNA"/>
</dbReference>
<accession>A0A7C7D6N9</accession>
<dbReference type="AlphaFoldDB" id="A0A7C7D6N9"/>
<evidence type="ECO:0000313" key="1">
    <source>
        <dbReference type="EMBL" id="HHY27615.1"/>
    </source>
</evidence>
<comment type="caution">
    <text evidence="1">The sequence shown here is derived from an EMBL/GenBank/DDBJ whole genome shotgun (WGS) entry which is preliminary data.</text>
</comment>
<sequence>MSNKIVRVSGDVTEVAKLPYPSEDRKVEAFKAKSWALEDLRYYPVGSGKIYSPFKAEEIPTVTYEMQNNNSDSQITRATGTVPVALVI</sequence>
<name>A0A7C7D6N9_9FIRM</name>
<organism evidence="1 2">
    <name type="scientific">Desulfitobacterium dehalogenans</name>
    <dbReference type="NCBI Taxonomy" id="36854"/>
    <lineage>
        <taxon>Bacteria</taxon>
        <taxon>Bacillati</taxon>
        <taxon>Bacillota</taxon>
        <taxon>Clostridia</taxon>
        <taxon>Eubacteriales</taxon>
        <taxon>Desulfitobacteriaceae</taxon>
        <taxon>Desulfitobacterium</taxon>
    </lineage>
</organism>
<proteinExistence type="predicted"/>
<dbReference type="Proteomes" id="UP000553059">
    <property type="component" value="Unassembled WGS sequence"/>
</dbReference>
<protein>
    <submittedName>
        <fullName evidence="1">Uncharacterized protein</fullName>
    </submittedName>
</protein>
<reference evidence="1 2" key="1">
    <citation type="journal article" date="2020" name="Biotechnol. Biofuels">
        <title>New insights from the biogas microbiome by comprehensive genome-resolved metagenomics of nearly 1600 species originating from multiple anaerobic digesters.</title>
        <authorList>
            <person name="Campanaro S."/>
            <person name="Treu L."/>
            <person name="Rodriguez-R L.M."/>
            <person name="Kovalovszki A."/>
            <person name="Ziels R.M."/>
            <person name="Maus I."/>
            <person name="Zhu X."/>
            <person name="Kougias P.G."/>
            <person name="Basile A."/>
            <person name="Luo G."/>
            <person name="Schluter A."/>
            <person name="Konstantinidis K.T."/>
            <person name="Angelidaki I."/>
        </authorList>
    </citation>
    <scope>NUCLEOTIDE SEQUENCE [LARGE SCALE GENOMIC DNA]</scope>
    <source>
        <strain evidence="1">AS05jafATM_4</strain>
    </source>
</reference>
<gene>
    <name evidence="1" type="ORF">GX523_12910</name>
</gene>